<gene>
    <name evidence="3" type="ORF">CEY16_05195</name>
</gene>
<comment type="caution">
    <text evidence="3">The sequence shown here is derived from an EMBL/GenBank/DDBJ whole genome shotgun (WGS) entry which is preliminary data.</text>
</comment>
<dbReference type="InterPro" id="IPR049646">
    <property type="entry name" value="GvpT/GvpP-like"/>
</dbReference>
<feature type="region of interest" description="Disordered" evidence="1">
    <location>
        <begin position="31"/>
        <end position="213"/>
    </location>
</feature>
<proteinExistence type="predicted"/>
<sequence>MSNENQSKKNTGVYARTVTGSLVGAAAGFLLSPENRKKANERVRSIDREQLKAKSNSAKEKVQGTQRKLKDKSGEWLNNRKDQWNGFKEKRSNHDESGEWEEYPTEVSNQASGQEQEELQQLKEQNNELADRMTKLEEQITKFIETNSANSKKPANSSSSKNNNSTNSKKNSSNSNSKQGTKVDSPTNEKESNNAKKSTKSNNSKSAKDSTEK</sequence>
<dbReference type="Proteomes" id="UP000243524">
    <property type="component" value="Unassembled WGS sequence"/>
</dbReference>
<keyword evidence="4" id="KW-1185">Reference proteome</keyword>
<feature type="compositionally biased region" description="Basic and acidic residues" evidence="1">
    <location>
        <begin position="71"/>
        <end position="97"/>
    </location>
</feature>
<keyword evidence="2" id="KW-0472">Membrane</keyword>
<dbReference type="NCBIfam" id="NF041669">
    <property type="entry name" value="GvpT"/>
    <property type="match status" value="1"/>
</dbReference>
<dbReference type="RefSeq" id="WP_101330893.1">
    <property type="nucleotide sequence ID" value="NZ_PJNH01000001.1"/>
</dbReference>
<evidence type="ECO:0000313" key="3">
    <source>
        <dbReference type="EMBL" id="PKR79149.1"/>
    </source>
</evidence>
<protein>
    <recommendedName>
        <fullName evidence="5">YtxH domain-containing protein</fullName>
    </recommendedName>
</protein>
<accession>A0A2I0QXV4</accession>
<evidence type="ECO:0008006" key="5">
    <source>
        <dbReference type="Google" id="ProtNLM"/>
    </source>
</evidence>
<reference evidence="3 4" key="1">
    <citation type="submission" date="2017-06" db="EMBL/GenBank/DDBJ databases">
        <title>the draft geome sequence of Illustriluteabacillus marina B3227.</title>
        <authorList>
            <person name="He R.-H."/>
            <person name="Du Z.-J."/>
        </authorList>
    </citation>
    <scope>NUCLEOTIDE SEQUENCE [LARGE SCALE GENOMIC DNA]</scope>
    <source>
        <strain evidence="3 4">B3227</strain>
    </source>
</reference>
<evidence type="ECO:0000313" key="4">
    <source>
        <dbReference type="Proteomes" id="UP000243524"/>
    </source>
</evidence>
<feature type="compositionally biased region" description="Basic and acidic residues" evidence="1">
    <location>
        <begin position="34"/>
        <end position="62"/>
    </location>
</feature>
<evidence type="ECO:0000256" key="1">
    <source>
        <dbReference type="SAM" id="MobiDB-lite"/>
    </source>
</evidence>
<evidence type="ECO:0000256" key="2">
    <source>
        <dbReference type="SAM" id="Phobius"/>
    </source>
</evidence>
<keyword evidence="2" id="KW-1133">Transmembrane helix</keyword>
<name>A0A2I0QXV4_9BACI</name>
<keyword evidence="2" id="KW-0812">Transmembrane</keyword>
<feature type="compositionally biased region" description="Low complexity" evidence="1">
    <location>
        <begin position="146"/>
        <end position="178"/>
    </location>
</feature>
<feature type="transmembrane region" description="Helical" evidence="2">
    <location>
        <begin position="12"/>
        <end position="32"/>
    </location>
</feature>
<dbReference type="EMBL" id="PJNH01000001">
    <property type="protein sequence ID" value="PKR79149.1"/>
    <property type="molecule type" value="Genomic_DNA"/>
</dbReference>
<organism evidence="3 4">
    <name type="scientific">Halalkalibacillus sediminis</name>
    <dbReference type="NCBI Taxonomy" id="2018042"/>
    <lineage>
        <taxon>Bacteria</taxon>
        <taxon>Bacillati</taxon>
        <taxon>Bacillota</taxon>
        <taxon>Bacilli</taxon>
        <taxon>Bacillales</taxon>
        <taxon>Bacillaceae</taxon>
        <taxon>Halalkalibacillus</taxon>
    </lineage>
</organism>
<dbReference type="AlphaFoldDB" id="A0A2I0QXV4"/>
<feature type="compositionally biased region" description="Basic and acidic residues" evidence="1">
    <location>
        <begin position="125"/>
        <end position="140"/>
    </location>
</feature>